<keyword evidence="3" id="KW-1185">Reference proteome</keyword>
<dbReference type="Proteomes" id="UP000664218">
    <property type="component" value="Unassembled WGS sequence"/>
</dbReference>
<evidence type="ECO:0000313" key="2">
    <source>
        <dbReference type="EMBL" id="MBO1266192.1"/>
    </source>
</evidence>
<proteinExistence type="predicted"/>
<dbReference type="GO" id="GO:0016646">
    <property type="term" value="F:oxidoreductase activity, acting on the CH-NH group of donors, NAD or NADP as acceptor"/>
    <property type="evidence" value="ECO:0007669"/>
    <property type="project" value="TreeGrafter"/>
</dbReference>
<dbReference type="PANTHER" id="PTHR43355">
    <property type="entry name" value="FLAVIN REDUCTASE (NADPH)"/>
    <property type="match status" value="1"/>
</dbReference>
<sequence>MQKIAIIGATGMIGSRVLMELIERSYVITAISRHPFELPGSPQIIACDGDVMNEKVVSGHVLALENDVLISAISPDPNDLESFLTATENLIKIAEKSAVKKLITVGGAGSLLLPDGRKLMDREDFPESVKAISKIHERALDIYRSLQGKKFNWINISPAEIIEPDEKRGHYRFGTEDKLLQDEAGMSYITAEDFASAVVDLISDESIENQRVTVAY</sequence>
<feature type="domain" description="NAD(P)-binding" evidence="1">
    <location>
        <begin position="8"/>
        <end position="204"/>
    </location>
</feature>
<comment type="caution">
    <text evidence="2">The sequence shown here is derived from an EMBL/GenBank/DDBJ whole genome shotgun (WGS) entry which is preliminary data.</text>
</comment>
<gene>
    <name evidence="2" type="ORF">J3A84_14240</name>
</gene>
<dbReference type="InterPro" id="IPR051606">
    <property type="entry name" value="Polyketide_Oxido-like"/>
</dbReference>
<accession>A0A939H8C4</accession>
<protein>
    <submittedName>
        <fullName evidence="2">NAD(P)H-binding protein</fullName>
    </submittedName>
</protein>
<dbReference type="RefSeq" id="WP_207600716.1">
    <property type="nucleotide sequence ID" value="NZ_JAFNJU010000013.1"/>
</dbReference>
<dbReference type="Gene3D" id="3.40.50.720">
    <property type="entry name" value="NAD(P)-binding Rossmann-like Domain"/>
    <property type="match status" value="1"/>
</dbReference>
<dbReference type="InterPro" id="IPR016040">
    <property type="entry name" value="NAD(P)-bd_dom"/>
</dbReference>
<dbReference type="Pfam" id="PF13460">
    <property type="entry name" value="NAD_binding_10"/>
    <property type="match status" value="1"/>
</dbReference>
<evidence type="ECO:0000259" key="1">
    <source>
        <dbReference type="Pfam" id="PF13460"/>
    </source>
</evidence>
<dbReference type="PANTHER" id="PTHR43355:SF2">
    <property type="entry name" value="FLAVIN REDUCTASE (NADPH)"/>
    <property type="match status" value="1"/>
</dbReference>
<dbReference type="InterPro" id="IPR036291">
    <property type="entry name" value="NAD(P)-bd_dom_sf"/>
</dbReference>
<evidence type="ECO:0000313" key="3">
    <source>
        <dbReference type="Proteomes" id="UP000664218"/>
    </source>
</evidence>
<dbReference type="AlphaFoldDB" id="A0A939H8C4"/>
<reference evidence="2" key="1">
    <citation type="submission" date="2021-03" db="EMBL/GenBank/DDBJ databases">
        <title>Proteiniclasticum marinus sp. nov., isolated from tidal flat sediment.</title>
        <authorList>
            <person name="Namirimu T."/>
            <person name="Yang J.-A."/>
            <person name="Yang S.-H."/>
            <person name="Kim Y.-J."/>
            <person name="Kwon K.K."/>
        </authorList>
    </citation>
    <scope>NUCLEOTIDE SEQUENCE</scope>
    <source>
        <strain evidence="2">SCR006</strain>
    </source>
</reference>
<organism evidence="2 3">
    <name type="scientific">Proteiniclasticum aestuarii</name>
    <dbReference type="NCBI Taxonomy" id="2817862"/>
    <lineage>
        <taxon>Bacteria</taxon>
        <taxon>Bacillati</taxon>
        <taxon>Bacillota</taxon>
        <taxon>Clostridia</taxon>
        <taxon>Eubacteriales</taxon>
        <taxon>Clostridiaceae</taxon>
        <taxon>Proteiniclasticum</taxon>
    </lineage>
</organism>
<dbReference type="SUPFAM" id="SSF51735">
    <property type="entry name" value="NAD(P)-binding Rossmann-fold domains"/>
    <property type="match status" value="1"/>
</dbReference>
<name>A0A939H8C4_9CLOT</name>
<dbReference type="EMBL" id="JAFNJU010000013">
    <property type="protein sequence ID" value="MBO1266192.1"/>
    <property type="molecule type" value="Genomic_DNA"/>
</dbReference>